<proteinExistence type="predicted"/>
<gene>
    <name evidence="3" type="primary">Aste57867_9711</name>
    <name evidence="2" type="ORF">As57867_009673</name>
    <name evidence="3" type="ORF">ASTE57867_9711</name>
</gene>
<dbReference type="EMBL" id="VJMH01005157">
    <property type="protein sequence ID" value="KAF0699742.1"/>
    <property type="molecule type" value="Genomic_DNA"/>
</dbReference>
<protein>
    <submittedName>
        <fullName evidence="3">Aste57867_9711 protein</fullName>
    </submittedName>
</protein>
<keyword evidence="1" id="KW-1133">Transmembrane helix</keyword>
<name>A0A485KNK8_9STRA</name>
<feature type="transmembrane region" description="Helical" evidence="1">
    <location>
        <begin position="422"/>
        <end position="443"/>
    </location>
</feature>
<organism evidence="3 4">
    <name type="scientific">Aphanomyces stellatus</name>
    <dbReference type="NCBI Taxonomy" id="120398"/>
    <lineage>
        <taxon>Eukaryota</taxon>
        <taxon>Sar</taxon>
        <taxon>Stramenopiles</taxon>
        <taxon>Oomycota</taxon>
        <taxon>Saprolegniomycetes</taxon>
        <taxon>Saprolegniales</taxon>
        <taxon>Verrucalvaceae</taxon>
        <taxon>Aphanomyces</taxon>
    </lineage>
</organism>
<feature type="transmembrane region" description="Helical" evidence="1">
    <location>
        <begin position="50"/>
        <end position="72"/>
    </location>
</feature>
<evidence type="ECO:0000313" key="2">
    <source>
        <dbReference type="EMBL" id="KAF0699742.1"/>
    </source>
</evidence>
<sequence>MGLFSALSSSSRKYIKSSQTTSSSRQLHVVLKKEKAPSALHSSIRICSNLVAATLVLLSLVTVIVLLNTGMYHRHVIINEPTFDSARYTAYGQSCLVDADGFVANSCSDVEVSTTTPAAWTAVGGLLARQWLATSSAPYFVTTCLTGDPGDPTGWVALIFLAGYDAFPLCQPPGGPQVIAGMAMAETTTRIEHPDGLYMLTVFADQAPGQSVVHVNSDWTTDVVVSNCNQSLIDVDGITAVDLIGINTVEHAMPLGRRYMATGFSYEIVVDISAIAANGQWAWWNVGRDSNKAIRISWDTGHDVAHSDELIALQLILSLGALGLVSSDFYLTIQGLRGFLLRKPVMTYDLLAGLERRKLLLLVVSLGALPSLLYADVSRIYYETANGNLIWYLSTILVGIHVAFTSLFVVSLADFIPSISAYVLTFSPTLFAYSTILSVFIAWNSQHANVSNEYNNADFVLGLNISGLLRPSGAYTSDGIETAMSHMATLTFTIVVVCMLVSIAYSSLRRKLRHGTFFMHVAWTKTNSFLDRCNAPRYVSGLPLDQVHAIKIGNKLYCKPSTQAVLGFATLVNEKPPSESDDKVKPSAPAKDVPMTLVSVYHLVPSIWHVYRWLPAWLSPSVVGRVEKNQFKAVDKQGGERRLGQKRCYHHRGTCIN</sequence>
<evidence type="ECO:0000313" key="4">
    <source>
        <dbReference type="Proteomes" id="UP000332933"/>
    </source>
</evidence>
<evidence type="ECO:0000313" key="3">
    <source>
        <dbReference type="EMBL" id="VFT86590.1"/>
    </source>
</evidence>
<feature type="transmembrane region" description="Helical" evidence="1">
    <location>
        <begin position="487"/>
        <end position="508"/>
    </location>
</feature>
<reference evidence="3 4" key="1">
    <citation type="submission" date="2019-03" db="EMBL/GenBank/DDBJ databases">
        <authorList>
            <person name="Gaulin E."/>
            <person name="Dumas B."/>
        </authorList>
    </citation>
    <scope>NUCLEOTIDE SEQUENCE [LARGE SCALE GENOMIC DNA]</scope>
    <source>
        <strain evidence="3">CBS 568.67</strain>
    </source>
</reference>
<feature type="transmembrane region" description="Helical" evidence="1">
    <location>
        <begin position="359"/>
        <end position="377"/>
    </location>
</feature>
<feature type="transmembrane region" description="Helical" evidence="1">
    <location>
        <begin position="389"/>
        <end position="410"/>
    </location>
</feature>
<feature type="transmembrane region" description="Helical" evidence="1">
    <location>
        <begin position="311"/>
        <end position="333"/>
    </location>
</feature>
<accession>A0A485KNK8</accession>
<dbReference type="AlphaFoldDB" id="A0A485KNK8"/>
<dbReference type="EMBL" id="CAADRA010005178">
    <property type="protein sequence ID" value="VFT86590.1"/>
    <property type="molecule type" value="Genomic_DNA"/>
</dbReference>
<reference evidence="2" key="2">
    <citation type="submission" date="2019-06" db="EMBL/GenBank/DDBJ databases">
        <title>Genomics analysis of Aphanomyces spp. identifies a new class of oomycete effector associated with host adaptation.</title>
        <authorList>
            <person name="Gaulin E."/>
        </authorList>
    </citation>
    <scope>NUCLEOTIDE SEQUENCE</scope>
    <source>
        <strain evidence="2">CBS 578.67</strain>
    </source>
</reference>
<dbReference type="Proteomes" id="UP000332933">
    <property type="component" value="Unassembled WGS sequence"/>
</dbReference>
<keyword evidence="1" id="KW-0812">Transmembrane</keyword>
<evidence type="ECO:0000256" key="1">
    <source>
        <dbReference type="SAM" id="Phobius"/>
    </source>
</evidence>
<dbReference type="OrthoDB" id="10580631at2759"/>
<keyword evidence="4" id="KW-1185">Reference proteome</keyword>
<keyword evidence="1" id="KW-0472">Membrane</keyword>